<keyword evidence="2" id="KW-1185">Reference proteome</keyword>
<reference evidence="1" key="1">
    <citation type="submission" date="2021-03" db="EMBL/GenBank/DDBJ databases">
        <title>Evolutionary innovations through gain and loss of genes in the ectomycorrhizal Boletales.</title>
        <authorList>
            <person name="Wu G."/>
            <person name="Miyauchi S."/>
            <person name="Morin E."/>
            <person name="Yang Z.-L."/>
            <person name="Xu J."/>
            <person name="Martin F.M."/>
        </authorList>
    </citation>
    <scope>NUCLEOTIDE SEQUENCE</scope>
    <source>
        <strain evidence="1">BR01</strain>
    </source>
</reference>
<evidence type="ECO:0000313" key="1">
    <source>
        <dbReference type="EMBL" id="KAG6380530.1"/>
    </source>
</evidence>
<evidence type="ECO:0000313" key="2">
    <source>
        <dbReference type="Proteomes" id="UP000683000"/>
    </source>
</evidence>
<proteinExistence type="predicted"/>
<name>A0A8I2YXH9_9AGAM</name>
<dbReference type="Proteomes" id="UP000683000">
    <property type="component" value="Unassembled WGS sequence"/>
</dbReference>
<gene>
    <name evidence="1" type="ORF">JVT61DRAFT_8697</name>
</gene>
<accession>A0A8I2YXH9</accession>
<organism evidence="1 2">
    <name type="scientific">Boletus reticuloceps</name>
    <dbReference type="NCBI Taxonomy" id="495285"/>
    <lineage>
        <taxon>Eukaryota</taxon>
        <taxon>Fungi</taxon>
        <taxon>Dikarya</taxon>
        <taxon>Basidiomycota</taxon>
        <taxon>Agaricomycotina</taxon>
        <taxon>Agaricomycetes</taxon>
        <taxon>Agaricomycetidae</taxon>
        <taxon>Boletales</taxon>
        <taxon>Boletineae</taxon>
        <taxon>Boletaceae</taxon>
        <taxon>Boletoideae</taxon>
        <taxon>Boletus</taxon>
    </lineage>
</organism>
<sequence length="208" mass="23831">MRQCLPLSASAPAPLAPGLLGSSRDQISSGSSLRASQSRLGKADRLARSQLLNKYMPRLRGKCLYHFVQAEQLVPDHFPGCEYLQSEGNYAAFRRSFVFAKYEYCFCCGAPQDQRDNGECPAFHVNLVFGKCGYNHILFRTAFCIWQSPSLRTQMIRDLDIEVSIAHEEDFYKWAQEIKVMDGKYHNCAEAFLWFCGRLERRCPSFFL</sequence>
<protein>
    <submittedName>
        <fullName evidence="1">Uncharacterized protein</fullName>
    </submittedName>
</protein>
<dbReference type="EMBL" id="JAGFBS010000003">
    <property type="protein sequence ID" value="KAG6380530.1"/>
    <property type="molecule type" value="Genomic_DNA"/>
</dbReference>
<dbReference type="OrthoDB" id="2671886at2759"/>
<dbReference type="AlphaFoldDB" id="A0A8I2YXH9"/>
<comment type="caution">
    <text evidence="1">The sequence shown here is derived from an EMBL/GenBank/DDBJ whole genome shotgun (WGS) entry which is preliminary data.</text>
</comment>